<dbReference type="AlphaFoldDB" id="A0A179GFK7"/>
<proteinExistence type="predicted"/>
<reference evidence="2 3" key="1">
    <citation type="submission" date="2016-01" db="EMBL/GenBank/DDBJ databases">
        <title>Biosynthesis of antibiotic leucinostatins and their inhibition on Phytophthora in bio-control Purpureocillium lilacinum.</title>
        <authorList>
            <person name="Wang G."/>
            <person name="Liu Z."/>
            <person name="Lin R."/>
            <person name="Li E."/>
            <person name="Mao Z."/>
            <person name="Ling J."/>
            <person name="Yin W."/>
            <person name="Xie B."/>
        </authorList>
    </citation>
    <scope>NUCLEOTIDE SEQUENCE [LARGE SCALE GENOMIC DNA]</scope>
    <source>
        <strain evidence="2">PLBJ-1</strain>
    </source>
</reference>
<evidence type="ECO:0000256" key="1">
    <source>
        <dbReference type="SAM" id="MobiDB-lite"/>
    </source>
</evidence>
<comment type="caution">
    <text evidence="2">The sequence shown here is derived from an EMBL/GenBank/DDBJ whole genome shotgun (WGS) entry which is preliminary data.</text>
</comment>
<dbReference type="Proteomes" id="UP000078240">
    <property type="component" value="Unassembled WGS sequence"/>
</dbReference>
<name>A0A179GFK7_PURLI</name>
<feature type="compositionally biased region" description="Low complexity" evidence="1">
    <location>
        <begin position="83"/>
        <end position="94"/>
    </location>
</feature>
<accession>A0A179GFK7</accession>
<sequence length="248" mass="27087">MPRLELFLASIARGLFECGSWVSLGNAVCMLALCRVWCMYSYVCQKTHARRSDSMWPETRPDKPDGRRHRDLIDRGSGGQPQGQGSRSPSKQPGWCWWPLDRVRPNALAHAALRQRGIGAWGGRALKKGAANLLASLLLLLSLSSVRGLGVVVVSFWRRHACSQPVVDCAEVLQSVSRALYSQPRGRPPPVPGHPCAGQMTGLPWLLHRMPLHQAAGRPAPGGTVECVMVRGTKPGTVVHCALRRAGR</sequence>
<organism evidence="2 3">
    <name type="scientific">Purpureocillium lilacinum</name>
    <name type="common">Paecilomyces lilacinus</name>
    <dbReference type="NCBI Taxonomy" id="33203"/>
    <lineage>
        <taxon>Eukaryota</taxon>
        <taxon>Fungi</taxon>
        <taxon>Dikarya</taxon>
        <taxon>Ascomycota</taxon>
        <taxon>Pezizomycotina</taxon>
        <taxon>Sordariomycetes</taxon>
        <taxon>Hypocreomycetidae</taxon>
        <taxon>Hypocreales</taxon>
        <taxon>Ophiocordycipitaceae</taxon>
        <taxon>Purpureocillium</taxon>
    </lineage>
</organism>
<evidence type="ECO:0000313" key="3">
    <source>
        <dbReference type="Proteomes" id="UP000078240"/>
    </source>
</evidence>
<dbReference type="EMBL" id="LSBH01000007">
    <property type="protein sequence ID" value="OAQ76240.1"/>
    <property type="molecule type" value="Genomic_DNA"/>
</dbReference>
<evidence type="ECO:0000313" key="2">
    <source>
        <dbReference type="EMBL" id="OAQ76240.1"/>
    </source>
</evidence>
<feature type="region of interest" description="Disordered" evidence="1">
    <location>
        <begin position="53"/>
        <end position="94"/>
    </location>
</feature>
<gene>
    <name evidence="2" type="ORF">VFPBJ_08600</name>
</gene>
<protein>
    <submittedName>
        <fullName evidence="2">Uncharacterized protein</fullName>
    </submittedName>
</protein>